<dbReference type="eggNOG" id="COG2008">
    <property type="taxonomic scope" value="Bacteria"/>
</dbReference>
<dbReference type="PIRSF" id="PIRSF038940">
    <property type="entry name" value="Low_specificity_LTA"/>
    <property type="match status" value="1"/>
</dbReference>
<protein>
    <recommendedName>
        <fullName evidence="5">L-threonine aldolase</fullName>
        <ecNumber evidence="5">4.1.2.48</ecNumber>
    </recommendedName>
</protein>
<comment type="cofactor">
    <cofactor evidence="1 5">
        <name>pyridoxal 5'-phosphate</name>
        <dbReference type="ChEBI" id="CHEBI:597326"/>
    </cofactor>
</comment>
<dbReference type="SUPFAM" id="SSF53383">
    <property type="entry name" value="PLP-dependent transferases"/>
    <property type="match status" value="1"/>
</dbReference>
<evidence type="ECO:0000256" key="2">
    <source>
        <dbReference type="ARBA" id="ARBA00006966"/>
    </source>
</evidence>
<dbReference type="EC" id="4.1.2.48" evidence="5"/>
<dbReference type="Pfam" id="PF01212">
    <property type="entry name" value="Beta_elim_lyase"/>
    <property type="match status" value="1"/>
</dbReference>
<dbReference type="PANTHER" id="PTHR48097">
    <property type="entry name" value="L-THREONINE ALDOLASE-RELATED"/>
    <property type="match status" value="1"/>
</dbReference>
<sequence>MKDQFASDNWAGLAPQALAALLEANGGSHAPAYGDDVWTQRACDAVRRVFDTDCEVYFVFNGTAANALSLAALCRPYEAVVCTPLAHIAADECNAVGFMGQGVSLLTCDDGSDAARRAKLTPAALDAAARRRRDLHAPRARAVSLTQATELGTVYAVEELRALTTAARELKLKVHMDGARFANAVASLGCAPADASWRAGVDVLSFGATKNGAPVGEAVVFFDRGLADGFEWRAKQAGQLASKMRVLTAPWVGLLEGGAWLAHAGHANAMAQRLAAAIDTLPGVHLLHAPQANGVFAELPRPAIEALRAQGWRFHEMLPNGGCRLMCAWDTRPETVDAFAADLAVACRTP</sequence>
<proteinExistence type="inferred from homology"/>
<evidence type="ECO:0000256" key="1">
    <source>
        <dbReference type="ARBA" id="ARBA00001933"/>
    </source>
</evidence>
<keyword evidence="4 5" id="KW-0663">Pyridoxal phosphate</keyword>
<comment type="function">
    <text evidence="5">Catalyzes the cleavage of L-allo-threonine and L-threonine to glycine and acetaldehyde.</text>
</comment>
<comment type="catalytic activity">
    <reaction evidence="5">
        <text>L-threonine = acetaldehyde + glycine</text>
        <dbReference type="Rhea" id="RHEA:19625"/>
        <dbReference type="ChEBI" id="CHEBI:15343"/>
        <dbReference type="ChEBI" id="CHEBI:57305"/>
        <dbReference type="ChEBI" id="CHEBI:57926"/>
        <dbReference type="EC" id="4.1.2.48"/>
    </reaction>
</comment>
<reference evidence="7 8" key="1">
    <citation type="journal article" date="2007" name="J. Bacteriol.">
        <title>Whole-genome analysis of the methyl tert-butyl ether-degrading beta-proteobacterium Methylibium petroleiphilum PM1.</title>
        <authorList>
            <person name="Kane S.R."/>
            <person name="Chakicherla A.Y."/>
            <person name="Chain P.S.G."/>
            <person name="Schmidt R."/>
            <person name="Shin M.W."/>
            <person name="Legler T.C."/>
            <person name="Scow K.M."/>
            <person name="Larimer F.W."/>
            <person name="Lucas S.M."/>
            <person name="Richardson P.M."/>
            <person name="Hristova K.R."/>
        </authorList>
    </citation>
    <scope>NUCLEOTIDE SEQUENCE [LARGE SCALE GENOMIC DNA]</scope>
    <source>
        <strain evidence="8">ATCC BAA-1232 / LMG 22953 / PM1</strain>
    </source>
</reference>
<dbReference type="InterPro" id="IPR001597">
    <property type="entry name" value="ArAA_b-elim_lyase/Thr_aldolase"/>
</dbReference>
<dbReference type="HOGENOM" id="CLU_049619_0_0_4"/>
<evidence type="ECO:0000259" key="6">
    <source>
        <dbReference type="Pfam" id="PF01212"/>
    </source>
</evidence>
<accession>A2SFQ3</accession>
<dbReference type="InterPro" id="IPR015422">
    <property type="entry name" value="PyrdxlP-dep_Trfase_small"/>
</dbReference>
<evidence type="ECO:0000256" key="5">
    <source>
        <dbReference type="PIRNR" id="PIRNR038940"/>
    </source>
</evidence>
<comment type="similarity">
    <text evidence="2 5">Belongs to the threonine aldolase family.</text>
</comment>
<dbReference type="PANTHER" id="PTHR48097:SF5">
    <property type="entry name" value="LOW SPECIFICITY L-THREONINE ALDOLASE"/>
    <property type="match status" value="1"/>
</dbReference>
<comment type="catalytic activity">
    <reaction evidence="5">
        <text>L-allo-threonine = acetaldehyde + glycine</text>
        <dbReference type="Rhea" id="RHEA:26209"/>
        <dbReference type="ChEBI" id="CHEBI:15343"/>
        <dbReference type="ChEBI" id="CHEBI:57305"/>
        <dbReference type="ChEBI" id="CHEBI:58585"/>
        <dbReference type="EC" id="4.1.2.48"/>
    </reaction>
</comment>
<comment type="subunit">
    <text evidence="3">Homotetramer.</text>
</comment>
<dbReference type="GO" id="GO:0008732">
    <property type="term" value="F:L-allo-threonine aldolase activity"/>
    <property type="evidence" value="ECO:0007669"/>
    <property type="project" value="RHEA"/>
</dbReference>
<evidence type="ECO:0000313" key="8">
    <source>
        <dbReference type="Proteomes" id="UP000000366"/>
    </source>
</evidence>
<keyword evidence="5 7" id="KW-0456">Lyase</keyword>
<evidence type="ECO:0000313" key="7">
    <source>
        <dbReference type="EMBL" id="ABM94392.1"/>
    </source>
</evidence>
<gene>
    <name evidence="7" type="ordered locus">Mpe_A1430</name>
</gene>
<keyword evidence="8" id="KW-1185">Reference proteome</keyword>
<dbReference type="Gene3D" id="3.90.1150.10">
    <property type="entry name" value="Aspartate Aminotransferase, domain 1"/>
    <property type="match status" value="1"/>
</dbReference>
<dbReference type="Proteomes" id="UP000000366">
    <property type="component" value="Chromosome"/>
</dbReference>
<evidence type="ECO:0000256" key="3">
    <source>
        <dbReference type="ARBA" id="ARBA00011881"/>
    </source>
</evidence>
<dbReference type="RefSeq" id="WP_011829029.1">
    <property type="nucleotide sequence ID" value="NC_008825.1"/>
</dbReference>
<dbReference type="InterPro" id="IPR015421">
    <property type="entry name" value="PyrdxlP-dep_Trfase_major"/>
</dbReference>
<dbReference type="STRING" id="420662.Mpe_A1430"/>
<dbReference type="KEGG" id="mpt:Mpe_A1430"/>
<organism evidence="7 8">
    <name type="scientific">Methylibium petroleiphilum (strain ATCC BAA-1232 / LMG 22953 / PM1)</name>
    <dbReference type="NCBI Taxonomy" id="420662"/>
    <lineage>
        <taxon>Bacteria</taxon>
        <taxon>Pseudomonadati</taxon>
        <taxon>Pseudomonadota</taxon>
        <taxon>Betaproteobacteria</taxon>
        <taxon>Burkholderiales</taxon>
        <taxon>Sphaerotilaceae</taxon>
        <taxon>Methylibium</taxon>
    </lineage>
</organism>
<dbReference type="GO" id="GO:0006567">
    <property type="term" value="P:L-threonine catabolic process"/>
    <property type="evidence" value="ECO:0007669"/>
    <property type="project" value="UniProtKB-UniRule"/>
</dbReference>
<dbReference type="InterPro" id="IPR026273">
    <property type="entry name" value="Low_specificity_L-TA_bact"/>
</dbReference>
<dbReference type="Gene3D" id="3.40.640.10">
    <property type="entry name" value="Type I PLP-dependent aspartate aminotransferase-like (Major domain)"/>
    <property type="match status" value="1"/>
</dbReference>
<dbReference type="InterPro" id="IPR015424">
    <property type="entry name" value="PyrdxlP-dep_Trfase"/>
</dbReference>
<evidence type="ECO:0000256" key="4">
    <source>
        <dbReference type="ARBA" id="ARBA00022898"/>
    </source>
</evidence>
<dbReference type="EMBL" id="CP000555">
    <property type="protein sequence ID" value="ABM94392.1"/>
    <property type="molecule type" value="Genomic_DNA"/>
</dbReference>
<dbReference type="AlphaFoldDB" id="A2SFQ3"/>
<name>A2SFQ3_METPP</name>
<feature type="domain" description="Aromatic amino acid beta-eliminating lyase/threonine aldolase" evidence="6">
    <location>
        <begin position="4"/>
        <end position="297"/>
    </location>
</feature>